<dbReference type="Pfam" id="PF24836">
    <property type="entry name" value="NQRA_2nd"/>
    <property type="match status" value="1"/>
</dbReference>
<feature type="domain" description="NqrA second alpha/beta" evidence="11">
    <location>
        <begin position="110"/>
        <end position="243"/>
    </location>
</feature>
<comment type="subunit">
    <text evidence="8">Composed of six subunits; NqrA, NqrB, NqrC, NqrD, NqrE and NqrF.</text>
</comment>
<evidence type="ECO:0000256" key="5">
    <source>
        <dbReference type="ARBA" id="ARBA00023065"/>
    </source>
</evidence>
<keyword evidence="3 8" id="KW-0520">NAD</keyword>
<dbReference type="PANTHER" id="PTHR37839:SF1">
    <property type="entry name" value="NA(+)-TRANSLOCATING NADH-QUINONE REDUCTASE SUBUNIT A"/>
    <property type="match status" value="1"/>
</dbReference>
<dbReference type="EMBL" id="JADHQD010000004">
    <property type="protein sequence ID" value="MBL6817968.1"/>
    <property type="molecule type" value="Genomic_DNA"/>
</dbReference>
<proteinExistence type="inferred from homology"/>
<evidence type="ECO:0000256" key="8">
    <source>
        <dbReference type="HAMAP-Rule" id="MF_00425"/>
    </source>
</evidence>
<dbReference type="InterPro" id="IPR008703">
    <property type="entry name" value="NqrA"/>
</dbReference>
<dbReference type="InterPro" id="IPR056148">
    <property type="entry name" value="NQRA_2nd"/>
</dbReference>
<name>A0A937IB51_9GAMM</name>
<evidence type="ECO:0000259" key="9">
    <source>
        <dbReference type="Pfam" id="PF05896"/>
    </source>
</evidence>
<comment type="function">
    <text evidence="8">NQR complex catalyzes the reduction of ubiquinone-1 to ubiquinol by two successive reactions, coupled with the transport of Na(+) ions from the cytoplasm to the periplasm. NqrA to NqrE are probably involved in the second step, the conversion of ubisemiquinone to ubiquinol.</text>
</comment>
<sequence length="435" mass="47991">MIKTSKGLDLPISGIPVNVISDTPKVSSVSLLGNDFTGMKPTMLVKSGDSVKRGTKIFEDKKNPGVFFTAPAGGIVKEISRGDRRKFLSIDIEIADDEEYVHFDVESGFRSLLIDSGLWNAFRSRPFNRTPNIESNPDAIFINACDTNPLAVDPYYIITDDLLYFNKGLKALSDSFSCPIHCCYQNTDFDTSIESINYHQFYGPHPSGLSSTHINKIYPVNLKRIAWTIGFQDIISIGYLLEHNSLRTHKTIALGGPSVFNPSLIKARISGNIDEITAGKVDTDSRIISGSVLYGHASDGVMNYLGFYDSLISAIPDEANDIFLNWLMPGSNLHSKLNVFISSFLKPAKFIFNTSVNGGDRAIVPIGSYDEVLPMDILVPQLLKALVVGDREQAVDLGMLELAPEDLAICSYICPSKYDYCSILANNLNELYLEQ</sequence>
<keyword evidence="1 8" id="KW-0813">Transport</keyword>
<evidence type="ECO:0000259" key="10">
    <source>
        <dbReference type="Pfam" id="PF11973"/>
    </source>
</evidence>
<dbReference type="Pfam" id="PF11973">
    <property type="entry name" value="NQRA_SLBB"/>
    <property type="match status" value="1"/>
</dbReference>
<dbReference type="GO" id="GO:0006814">
    <property type="term" value="P:sodium ion transport"/>
    <property type="evidence" value="ECO:0007669"/>
    <property type="project" value="UniProtKB-UniRule"/>
</dbReference>
<dbReference type="HAMAP" id="MF_00425">
    <property type="entry name" value="NqrA"/>
    <property type="match status" value="1"/>
</dbReference>
<comment type="catalytic activity">
    <reaction evidence="8">
        <text>a ubiquinone + n Na(+)(in) + NADH + H(+) = a ubiquinol + n Na(+)(out) + NAD(+)</text>
        <dbReference type="Rhea" id="RHEA:47748"/>
        <dbReference type="Rhea" id="RHEA-COMP:9565"/>
        <dbReference type="Rhea" id="RHEA-COMP:9566"/>
        <dbReference type="ChEBI" id="CHEBI:15378"/>
        <dbReference type="ChEBI" id="CHEBI:16389"/>
        <dbReference type="ChEBI" id="CHEBI:17976"/>
        <dbReference type="ChEBI" id="CHEBI:29101"/>
        <dbReference type="ChEBI" id="CHEBI:57540"/>
        <dbReference type="ChEBI" id="CHEBI:57945"/>
        <dbReference type="EC" id="7.2.1.1"/>
    </reaction>
</comment>
<evidence type="ECO:0000259" key="11">
    <source>
        <dbReference type="Pfam" id="PF24836"/>
    </source>
</evidence>
<evidence type="ECO:0000256" key="2">
    <source>
        <dbReference type="ARBA" id="ARBA00022967"/>
    </source>
</evidence>
<dbReference type="Proteomes" id="UP000711391">
    <property type="component" value="Unassembled WGS sequence"/>
</dbReference>
<evidence type="ECO:0000313" key="12">
    <source>
        <dbReference type="EMBL" id="MBL6817968.1"/>
    </source>
</evidence>
<accession>A0A937IB51</accession>
<dbReference type="EC" id="7.2.1.1" evidence="8"/>
<evidence type="ECO:0000256" key="6">
    <source>
        <dbReference type="ARBA" id="ARBA00023075"/>
    </source>
</evidence>
<keyword evidence="4 8" id="KW-0915">Sodium</keyword>
<keyword evidence="2 8" id="KW-1278">Translocase</keyword>
<gene>
    <name evidence="8 12" type="primary">nqrA</name>
    <name evidence="12" type="ORF">ISQ64_01020</name>
</gene>
<dbReference type="PANTHER" id="PTHR37839">
    <property type="entry name" value="NA(+)-TRANSLOCATING NADH-QUINONE REDUCTASE SUBUNIT A"/>
    <property type="match status" value="1"/>
</dbReference>
<dbReference type="GO" id="GO:0016655">
    <property type="term" value="F:oxidoreductase activity, acting on NAD(P)H, quinone or similar compound as acceptor"/>
    <property type="evidence" value="ECO:0007669"/>
    <property type="project" value="UniProtKB-UniRule"/>
</dbReference>
<keyword evidence="7 8" id="KW-0739">Sodium transport</keyword>
<dbReference type="InterPro" id="IPR022615">
    <property type="entry name" value="NqrA_C_domain"/>
</dbReference>
<evidence type="ECO:0000256" key="4">
    <source>
        <dbReference type="ARBA" id="ARBA00023053"/>
    </source>
</evidence>
<keyword evidence="6 8" id="KW-0830">Ubiquinone</keyword>
<protein>
    <recommendedName>
        <fullName evidence="8">Na(+)-translocating NADH-quinone reductase subunit A</fullName>
        <shortName evidence="8">Na(+)-NQR subunit A</shortName>
        <shortName evidence="8">Na(+)-translocating NQR subunit A</shortName>
        <ecNumber evidence="8">7.2.1.1</ecNumber>
    </recommendedName>
    <alternativeName>
        <fullName evidence="8">NQR complex subunit A</fullName>
    </alternativeName>
    <alternativeName>
        <fullName evidence="8">NQR-1 subunit A</fullName>
    </alternativeName>
</protein>
<evidence type="ECO:0000313" key="13">
    <source>
        <dbReference type="Proteomes" id="UP000711391"/>
    </source>
</evidence>
<feature type="domain" description="NqrA N-terminal barrel-sandwich hybrid" evidence="9">
    <location>
        <begin position="2"/>
        <end position="94"/>
    </location>
</feature>
<evidence type="ECO:0000256" key="3">
    <source>
        <dbReference type="ARBA" id="ARBA00023027"/>
    </source>
</evidence>
<evidence type="ECO:0000256" key="1">
    <source>
        <dbReference type="ARBA" id="ARBA00022448"/>
    </source>
</evidence>
<comment type="caution">
    <text evidence="12">The sequence shown here is derived from an EMBL/GenBank/DDBJ whole genome shotgun (WGS) entry which is preliminary data.</text>
</comment>
<dbReference type="AlphaFoldDB" id="A0A937IB51"/>
<comment type="similarity">
    <text evidence="8">Belongs to the NqrA family.</text>
</comment>
<dbReference type="InterPro" id="IPR056147">
    <property type="entry name" value="NQRA_N"/>
</dbReference>
<feature type="domain" description="Na(+)-translocating NADH-quinone reductase subunit A C-terminal" evidence="10">
    <location>
        <begin position="251"/>
        <end position="298"/>
    </location>
</feature>
<evidence type="ECO:0000256" key="7">
    <source>
        <dbReference type="ARBA" id="ARBA00023201"/>
    </source>
</evidence>
<dbReference type="Pfam" id="PF05896">
    <property type="entry name" value="NQRA_N"/>
    <property type="match status" value="1"/>
</dbReference>
<dbReference type="NCBIfam" id="TIGR01936">
    <property type="entry name" value="nqrA"/>
    <property type="match status" value="1"/>
</dbReference>
<organism evidence="12 13">
    <name type="scientific">SAR86 cluster bacterium</name>
    <dbReference type="NCBI Taxonomy" id="2030880"/>
    <lineage>
        <taxon>Bacteria</taxon>
        <taxon>Pseudomonadati</taxon>
        <taxon>Pseudomonadota</taxon>
        <taxon>Gammaproteobacteria</taxon>
        <taxon>SAR86 cluster</taxon>
    </lineage>
</organism>
<keyword evidence="5 8" id="KW-0406">Ion transport</keyword>
<reference evidence="12" key="1">
    <citation type="submission" date="2020-10" db="EMBL/GenBank/DDBJ databases">
        <title>Microbiome of the Black Sea water column analyzed by genome centric metagenomics.</title>
        <authorList>
            <person name="Cabello-Yeves P.J."/>
            <person name="Callieri C."/>
            <person name="Picazo A."/>
            <person name="Mehrshad M."/>
            <person name="Haro-Moreno J.M."/>
            <person name="Roda-Garcia J."/>
            <person name="Dzembekova N."/>
            <person name="Slabakova V."/>
            <person name="Slabakova N."/>
            <person name="Moncheva S."/>
            <person name="Rodriguez-Valera F."/>
        </authorList>
    </citation>
    <scope>NUCLEOTIDE SEQUENCE</scope>
    <source>
        <strain evidence="12">BS307-5m-G50</strain>
    </source>
</reference>